<evidence type="ECO:0000256" key="1">
    <source>
        <dbReference type="SAM" id="MobiDB-lite"/>
    </source>
</evidence>
<dbReference type="InterPro" id="IPR055570">
    <property type="entry name" value="DUF7146"/>
</dbReference>
<gene>
    <name evidence="4" type="ORF">EDC22_10511</name>
</gene>
<dbReference type="OrthoDB" id="123525at2"/>
<dbReference type="InterPro" id="IPR006171">
    <property type="entry name" value="TOPRIM_dom"/>
</dbReference>
<feature type="region of interest" description="Disordered" evidence="1">
    <location>
        <begin position="868"/>
        <end position="984"/>
    </location>
</feature>
<accession>A0A4R3MAA4</accession>
<feature type="compositionally biased region" description="Basic and acidic residues" evidence="1">
    <location>
        <begin position="911"/>
        <end position="943"/>
    </location>
</feature>
<feature type="region of interest" description="Disordered" evidence="1">
    <location>
        <begin position="111"/>
        <end position="130"/>
    </location>
</feature>
<dbReference type="RefSeq" id="WP_132806380.1">
    <property type="nucleotide sequence ID" value="NZ_SMAK01000005.1"/>
</dbReference>
<comment type="caution">
    <text evidence="4">The sequence shown here is derived from an EMBL/GenBank/DDBJ whole genome shotgun (WGS) entry which is preliminary data.</text>
</comment>
<dbReference type="Proteomes" id="UP000295678">
    <property type="component" value="Unassembled WGS sequence"/>
</dbReference>
<evidence type="ECO:0000259" key="2">
    <source>
        <dbReference type="Pfam" id="PF13362"/>
    </source>
</evidence>
<dbReference type="CDD" id="cd01029">
    <property type="entry name" value="TOPRIM_primases"/>
    <property type="match status" value="1"/>
</dbReference>
<feature type="domain" description="DUF7146" evidence="3">
    <location>
        <begin position="130"/>
        <end position="230"/>
    </location>
</feature>
<sequence length="984" mass="106473">MIDLNDVAPPAPHIHYDLDAIVAGLRDTAASWVPKHFPNGRRDGDVWRLADITGRAPRKNGSCVIALQGAHAGDWYDHDGGEGGGPLNALQHATGLAGRDLYAHAATITGWSTTPPVRRDPPPPPKEKDSTREIAIILARTVPIAGTLAETYLRARGLTVPSCEDLRFHPDLVHWETRTGSPAMVAVIRDAKDEAIGLHRTWLAPDGTGKAPLTPNRKMLGKSGGGAVRLSAPIDGLLALAEGIETALAVMTACPDMPVWATLSASNLEQIELPPGIARVIILADHDASGAGQRAAEAAALTLHQQGCRVFIALPPQEGDDFNDLLRRAGAQAVRAVVESAAEWRPSAPTSDAARLAAGRSDAPNLPVGFPIITGMRPRLRADNGDLAVLAEQTRALLSECNERPWLYRMGAMLAWVARDDDGRAMALHLTEDRLRLALAHLIDWRKRNREGDLVPAPPPMPLVKALLATPNPDLPVLAGIVAAPVFGRAGELVTMSGYHPATRLLHEPPPGFALPPIPVHPSNSEVAAARSLLLDDLLGDFPFTSEAERAHALALLLLPFVRPLIEGPTPLHLIEKPTPGTGATLLVDAVAVVATGHSASIMTEGRDEEEWRKRLTAKLRSSPLMVVIDNLRRPLDAAPLAAALTAPYWEDRILGRSDIVRMPVRCAWVATGNNPQLSNEIARRTVRIRLDAHMDRPWQRDGFRHPNLLAWIHANRGPLVAACLTLGRAWVEAGRPRYQRTTLGSFESWSEIVGGILDVAGVPGFLANADELYEASDAEGIMWRSFVAAWWDRFGTAEVGTSDLFPIAGECEPPLPLGNGSDRSQRTRLGKALGRMRDRVFAFDALRLRVRATGISHQAQRWQLAIEEGPSTHGERGERFSEGYSHSEGGTCDQRSPTRSPAEVIENEGLGEHGEGGERFSMLARERSRAPDNNNKEAEKRSPPSPRSPTQGLPSTCAGEHAGERAFERSPTENPPAWLKEVL</sequence>
<feature type="domain" description="Toprim" evidence="2">
    <location>
        <begin position="238"/>
        <end position="331"/>
    </location>
</feature>
<feature type="compositionally biased region" description="Basic and acidic residues" evidence="1">
    <location>
        <begin position="117"/>
        <end position="130"/>
    </location>
</feature>
<proteinExistence type="predicted"/>
<protein>
    <submittedName>
        <fullName evidence="4">Toprim domain-containing protein</fullName>
    </submittedName>
</protein>
<dbReference type="InterPro" id="IPR034154">
    <property type="entry name" value="TOPRIM_DnaG/twinkle"/>
</dbReference>
<organism evidence="4 5">
    <name type="scientific">Tepidamorphus gemmatus</name>
    <dbReference type="NCBI Taxonomy" id="747076"/>
    <lineage>
        <taxon>Bacteria</taxon>
        <taxon>Pseudomonadati</taxon>
        <taxon>Pseudomonadota</taxon>
        <taxon>Alphaproteobacteria</taxon>
        <taxon>Hyphomicrobiales</taxon>
        <taxon>Tepidamorphaceae</taxon>
        <taxon>Tepidamorphus</taxon>
    </lineage>
</organism>
<dbReference type="Pfam" id="PF13362">
    <property type="entry name" value="Toprim_3"/>
    <property type="match status" value="1"/>
</dbReference>
<dbReference type="Pfam" id="PF23639">
    <property type="entry name" value="DUF7146"/>
    <property type="match status" value="1"/>
</dbReference>
<evidence type="ECO:0000259" key="3">
    <source>
        <dbReference type="Pfam" id="PF23639"/>
    </source>
</evidence>
<reference evidence="4 5" key="1">
    <citation type="submission" date="2019-03" db="EMBL/GenBank/DDBJ databases">
        <title>Genomic Encyclopedia of Type Strains, Phase IV (KMG-IV): sequencing the most valuable type-strain genomes for metagenomic binning, comparative biology and taxonomic classification.</title>
        <authorList>
            <person name="Goeker M."/>
        </authorList>
    </citation>
    <scope>NUCLEOTIDE SEQUENCE [LARGE SCALE GENOMIC DNA]</scope>
    <source>
        <strain evidence="4 5">DSM 19345</strain>
    </source>
</reference>
<dbReference type="AlphaFoldDB" id="A0A4R3MAA4"/>
<dbReference type="EMBL" id="SMAK01000005">
    <property type="protein sequence ID" value="TCT10514.1"/>
    <property type="molecule type" value="Genomic_DNA"/>
</dbReference>
<keyword evidence="5" id="KW-1185">Reference proteome</keyword>
<dbReference type="Gene3D" id="3.40.1360.10">
    <property type="match status" value="1"/>
</dbReference>
<evidence type="ECO:0000313" key="4">
    <source>
        <dbReference type="EMBL" id="TCT10514.1"/>
    </source>
</evidence>
<name>A0A4R3MAA4_9HYPH</name>
<evidence type="ECO:0000313" key="5">
    <source>
        <dbReference type="Proteomes" id="UP000295678"/>
    </source>
</evidence>
<feature type="compositionally biased region" description="Basic and acidic residues" evidence="1">
    <location>
        <begin position="962"/>
        <end position="972"/>
    </location>
</feature>